<accession>Q555C5</accession>
<dbReference type="VEuPathDB" id="AmoebaDB:DDB_G0274473"/>
<feature type="signal peptide" evidence="3">
    <location>
        <begin position="1"/>
        <end position="23"/>
    </location>
</feature>
<proteinExistence type="predicted"/>
<organism evidence="4 5">
    <name type="scientific">Dictyostelium discoideum</name>
    <name type="common">Social amoeba</name>
    <dbReference type="NCBI Taxonomy" id="44689"/>
    <lineage>
        <taxon>Eukaryota</taxon>
        <taxon>Amoebozoa</taxon>
        <taxon>Evosea</taxon>
        <taxon>Eumycetozoa</taxon>
        <taxon>Dictyostelia</taxon>
        <taxon>Dictyosteliales</taxon>
        <taxon>Dictyosteliaceae</taxon>
        <taxon>Dictyostelium</taxon>
    </lineage>
</organism>
<dbReference type="InParanoid" id="Q86HQ6"/>
<dbReference type="PhylomeDB" id="Q86HQ6"/>
<dbReference type="EMBL" id="AAFI02000012">
    <property type="protein sequence ID" value="EAL70129.1"/>
    <property type="molecule type" value="Genomic_DNA"/>
</dbReference>
<accession>Q86HQ6</accession>
<dbReference type="InterPro" id="IPR053370">
    <property type="entry name" value="QS_Complex_Regulator"/>
</dbReference>
<gene>
    <name evidence="4" type="ORF">DDB_G0274473</name>
</gene>
<dbReference type="dictyBase" id="DDB_G0274473"/>
<dbReference type="eggNOG" id="ENOG502RBRI">
    <property type="taxonomic scope" value="Eukaryota"/>
</dbReference>
<keyword evidence="5" id="KW-1185">Reference proteome</keyword>
<comment type="caution">
    <text evidence="4">The sequence shown here is derived from an EMBL/GenBank/DDBJ whole genome shotgun (WGS) entry which is preliminary data.</text>
</comment>
<dbReference type="HOGENOM" id="CLU_356189_0_0_1"/>
<dbReference type="FunCoup" id="Q86HQ6">
    <property type="interactions" value="877"/>
</dbReference>
<dbReference type="KEGG" id="ddi:DDB_G0274473"/>
<dbReference type="PANTHER" id="PTHR35035:SF1">
    <property type="entry name" value="TRANSMEMBRANE PROTEIN"/>
    <property type="match status" value="1"/>
</dbReference>
<feature type="compositionally biased region" description="Basic and acidic residues" evidence="1">
    <location>
        <begin position="691"/>
        <end position="700"/>
    </location>
</feature>
<feature type="transmembrane region" description="Helical" evidence="2">
    <location>
        <begin position="742"/>
        <end position="763"/>
    </location>
</feature>
<dbReference type="PaxDb" id="44689-DDB0167680"/>
<evidence type="ECO:0000256" key="1">
    <source>
        <dbReference type="SAM" id="MobiDB-lite"/>
    </source>
</evidence>
<dbReference type="Proteomes" id="UP000002195">
    <property type="component" value="Unassembled WGS sequence"/>
</dbReference>
<dbReference type="PANTHER" id="PTHR35035">
    <property type="entry name" value="DISCOIDIN-INDUCING COMPLEX SUBUNIT B"/>
    <property type="match status" value="1"/>
</dbReference>
<name>Q86HQ6_DICDI</name>
<keyword evidence="2" id="KW-0472">Membrane</keyword>
<evidence type="ECO:0000313" key="4">
    <source>
        <dbReference type="EMBL" id="EAL70129.1"/>
    </source>
</evidence>
<feature type="region of interest" description="Disordered" evidence="1">
    <location>
        <begin position="691"/>
        <end position="710"/>
    </location>
</feature>
<dbReference type="AlphaFoldDB" id="Q86HQ6"/>
<dbReference type="RefSeq" id="XP_644148.1">
    <property type="nucleotide sequence ID" value="XM_639056.1"/>
</dbReference>
<dbReference type="OMA" id="AFINTEQ"/>
<reference evidence="4 5" key="1">
    <citation type="journal article" date="2005" name="Nature">
        <title>The genome of the social amoeba Dictyostelium discoideum.</title>
        <authorList>
            <consortium name="The Dictyostelium discoideum Sequencing Consortium"/>
            <person name="Eichinger L."/>
            <person name="Pachebat J.A."/>
            <person name="Glockner G."/>
            <person name="Rajandream M.A."/>
            <person name="Sucgang R."/>
            <person name="Berriman M."/>
            <person name="Song J."/>
            <person name="Olsen R."/>
            <person name="Szafranski K."/>
            <person name="Xu Q."/>
            <person name="Tunggal B."/>
            <person name="Kummerfeld S."/>
            <person name="Madera M."/>
            <person name="Konfortov B.A."/>
            <person name="Rivero F."/>
            <person name="Bankier A.T."/>
            <person name="Lehmann R."/>
            <person name="Hamlin N."/>
            <person name="Davies R."/>
            <person name="Gaudet P."/>
            <person name="Fey P."/>
            <person name="Pilcher K."/>
            <person name="Chen G."/>
            <person name="Saunders D."/>
            <person name="Sodergren E."/>
            <person name="Davis P."/>
            <person name="Kerhornou A."/>
            <person name="Nie X."/>
            <person name="Hall N."/>
            <person name="Anjard C."/>
            <person name="Hemphill L."/>
            <person name="Bason N."/>
            <person name="Farbrother P."/>
            <person name="Desany B."/>
            <person name="Just E."/>
            <person name="Morio T."/>
            <person name="Rost R."/>
            <person name="Churcher C."/>
            <person name="Cooper J."/>
            <person name="Haydock S."/>
            <person name="van Driessche N."/>
            <person name="Cronin A."/>
            <person name="Goodhead I."/>
            <person name="Muzny D."/>
            <person name="Mourier T."/>
            <person name="Pain A."/>
            <person name="Lu M."/>
            <person name="Harper D."/>
            <person name="Lindsay R."/>
            <person name="Hauser H."/>
            <person name="James K."/>
            <person name="Quiles M."/>
            <person name="Madan Babu M."/>
            <person name="Saito T."/>
            <person name="Buchrieser C."/>
            <person name="Wardroper A."/>
            <person name="Felder M."/>
            <person name="Thangavelu M."/>
            <person name="Johnson D."/>
            <person name="Knights A."/>
            <person name="Loulseged H."/>
            <person name="Mungall K."/>
            <person name="Oliver K."/>
            <person name="Price C."/>
            <person name="Quail M.A."/>
            <person name="Urushihara H."/>
            <person name="Hernandez J."/>
            <person name="Rabbinowitsch E."/>
            <person name="Steffen D."/>
            <person name="Sanders M."/>
            <person name="Ma J."/>
            <person name="Kohara Y."/>
            <person name="Sharp S."/>
            <person name="Simmonds M."/>
            <person name="Spiegler S."/>
            <person name="Tivey A."/>
            <person name="Sugano S."/>
            <person name="White B."/>
            <person name="Walker D."/>
            <person name="Woodward J."/>
            <person name="Winckler T."/>
            <person name="Tanaka Y."/>
            <person name="Shaulsky G."/>
            <person name="Schleicher M."/>
            <person name="Weinstock G."/>
            <person name="Rosenthal A."/>
            <person name="Cox E.C."/>
            <person name="Chisholm R.L."/>
            <person name="Gibbs R."/>
            <person name="Loomis W.F."/>
            <person name="Platzer M."/>
            <person name="Kay R.R."/>
            <person name="Williams J."/>
            <person name="Dear P.H."/>
            <person name="Noegel A.A."/>
            <person name="Barrell B."/>
            <person name="Kuspa A."/>
        </authorList>
    </citation>
    <scope>NUCLEOTIDE SEQUENCE [LARGE SCALE GENOMIC DNA]</scope>
    <source>
        <strain evidence="4 5">AX4</strain>
    </source>
</reference>
<feature type="chain" id="PRO_5004300743" description="Transmembrane protein" evidence="3">
    <location>
        <begin position="24"/>
        <end position="788"/>
    </location>
</feature>
<evidence type="ECO:0008006" key="6">
    <source>
        <dbReference type="Google" id="ProtNLM"/>
    </source>
</evidence>
<sequence length="788" mass="86192">MKSYYYLLFVFLIISNILKVTKSDFLSFIGPIDIEDNSFFDQSVWSPQKIPTFSDSLLIGNGATCWITPYDSIALSNSLKITNDSVLALTGDYGIDEKFELFGGNLIMALRSNLLAGTITAENSTILIQNFFTHINDFDYDAIVKDTNITISSFATLLVHHNSTFSLDNSSLTVINNGYVGIGENTKFYLTYPLIMNDVSLMECIGGVIWINKFDCFLESEMKIFDSNITFFDTVNFYDYSKVSFIDTRVLVLGNINSYGNVTTIVYGGSLLLNGDYKLRDSSRFLVNGKDTMVFVRGEFSNIDDSIFYLNQSQFLVYGHASFSSQSYFDSGLFVVNNIAIWNGWVLGNYTNFVVNGSLVINTSYASMVESHIVSIGDITVNGILTTTNTRLYVDQGNFIVSDNAILQLIGSEARINSGQLKIHPLAYIDIVNSSFTLITGNVDTLGNVYLDSSSDLSNQNGTYNLYSGIYYTNDTTVKSNNVTVLNDGVFNVANNSVQINVAFTNSGNNSNIAQLNINNNTLFIYDFKNENGGEITLNGGTFSSDNSIQLNGGSIKGSGSFNTSINQSNGQFGSKSTVNNFNITGDFIQSNNSNNNTKIIIVIDSLDSFSTLNIGNLADINGIIEIRINQDILKNLNNNNNNNNNLESNLSSQSGSSSDGIKSASFNLISYNSKTSNSFNNIQFKSYDPKSGSESDIDKNSCIQPKSKSGSSSFSVLLEQNEDCANGGDGGGGKSKISGGAIAGIVIGCAVLAIIIISTVHYRERLRLFKINTSRKIRSMSVKLTKK</sequence>
<dbReference type="GeneID" id="8619577"/>
<evidence type="ECO:0000256" key="3">
    <source>
        <dbReference type="SAM" id="SignalP"/>
    </source>
</evidence>
<protein>
    <recommendedName>
        <fullName evidence="6">Transmembrane protein</fullName>
    </recommendedName>
</protein>
<keyword evidence="2" id="KW-0812">Transmembrane</keyword>
<keyword evidence="3" id="KW-0732">Signal</keyword>
<keyword evidence="2" id="KW-1133">Transmembrane helix</keyword>
<evidence type="ECO:0000256" key="2">
    <source>
        <dbReference type="SAM" id="Phobius"/>
    </source>
</evidence>
<evidence type="ECO:0000313" key="5">
    <source>
        <dbReference type="Proteomes" id="UP000002195"/>
    </source>
</evidence>